<keyword evidence="9" id="KW-1185">Reference proteome</keyword>
<feature type="region of interest" description="Disordered" evidence="6">
    <location>
        <begin position="1"/>
        <end position="45"/>
    </location>
</feature>
<dbReference type="GO" id="GO:0048488">
    <property type="term" value="P:synaptic vesicle endocytosis"/>
    <property type="evidence" value="ECO:0007669"/>
    <property type="project" value="TreeGrafter"/>
</dbReference>
<keyword evidence="2" id="KW-0597">Phosphoprotein</keyword>
<feature type="domain" description="MHD" evidence="7">
    <location>
        <begin position="260"/>
        <end position="421"/>
    </location>
</feature>
<dbReference type="PANTHER" id="PTHR23065">
    <property type="entry name" value="PROLINE-SERINE-THREONINE PHOSPHATASE INTERACTING PROTEIN 1"/>
    <property type="match status" value="1"/>
</dbReference>
<evidence type="ECO:0000256" key="2">
    <source>
        <dbReference type="ARBA" id="ARBA00022553"/>
    </source>
</evidence>
<dbReference type="GO" id="GO:0005905">
    <property type="term" value="C:clathrin-coated pit"/>
    <property type="evidence" value="ECO:0007669"/>
    <property type="project" value="UniProtKB-SubCell"/>
</dbReference>
<dbReference type="EMBL" id="PPHD01001257">
    <property type="protein sequence ID" value="POI34774.1"/>
    <property type="molecule type" value="Genomic_DNA"/>
</dbReference>
<evidence type="ECO:0000259" key="7">
    <source>
        <dbReference type="PROSITE" id="PS51072"/>
    </source>
</evidence>
<dbReference type="InterPro" id="IPR028565">
    <property type="entry name" value="MHD"/>
</dbReference>
<feature type="region of interest" description="Disordered" evidence="6">
    <location>
        <begin position="201"/>
        <end position="255"/>
    </location>
</feature>
<dbReference type="GO" id="GO:0030136">
    <property type="term" value="C:clathrin-coated vesicle"/>
    <property type="evidence" value="ECO:0007669"/>
    <property type="project" value="TreeGrafter"/>
</dbReference>
<feature type="compositionally biased region" description="Polar residues" evidence="6">
    <location>
        <begin position="19"/>
        <end position="28"/>
    </location>
</feature>
<keyword evidence="4" id="KW-0472">Membrane</keyword>
<dbReference type="GO" id="GO:0048268">
    <property type="term" value="P:clathrin coat assembly"/>
    <property type="evidence" value="ECO:0007669"/>
    <property type="project" value="TreeGrafter"/>
</dbReference>
<feature type="non-terminal residue" evidence="8">
    <location>
        <position position="421"/>
    </location>
</feature>
<sequence length="421" mass="44802">MKKEKDTESVECPDADSVAQMNRNSSTTLREHNRNSSSSTSDLPGCRVSQSLLGLQTDSGSGSPSSPDFIISTLCKSGVEAPSGSISTLSSVSWSQSQWISFADELFTIRDTSTDKKEQQRLHFKTENACLASSALLGNSSNSCASEDQSDLSNNTICLEQLFIEETGTAAEISSTSSSAHLDYSLVSPCVRSNKARPTTPLTVGTIVPPPRPASRTKLSTGKLSGINEIPRPFSPPLTSNSSPPPAAPLARAESISSISSSASLSAANTPTVGVSRGPSPVSLGNQDTLPVAVALTESVNAYFKGADPTNDQSQSDSTTRDFWMNMQAITVYLKKLSEQNPSASYYNVDVLKYQVSSNGIQSTPLNLATYWKCNVNTTDVRVDYKYNPESMNVPSMLSNVQVVVPVDGGVTNMQSLPPAK</sequence>
<dbReference type="Proteomes" id="UP000237246">
    <property type="component" value="Unassembled WGS sequence"/>
</dbReference>
<dbReference type="GO" id="GO:0072583">
    <property type="term" value="P:clathrin-dependent endocytosis"/>
    <property type="evidence" value="ECO:0007669"/>
    <property type="project" value="TreeGrafter"/>
</dbReference>
<evidence type="ECO:0000256" key="5">
    <source>
        <dbReference type="ARBA" id="ARBA00023176"/>
    </source>
</evidence>
<feature type="compositionally biased region" description="Polar residues" evidence="6">
    <location>
        <begin position="35"/>
        <end position="45"/>
    </location>
</feature>
<dbReference type="GO" id="GO:0005886">
    <property type="term" value="C:plasma membrane"/>
    <property type="evidence" value="ECO:0007669"/>
    <property type="project" value="TreeGrafter"/>
</dbReference>
<organism evidence="8 9">
    <name type="scientific">Bambusicola thoracicus</name>
    <name type="common">Chinese bamboo-partridge</name>
    <name type="synonym">Perdix thoracica</name>
    <dbReference type="NCBI Taxonomy" id="9083"/>
    <lineage>
        <taxon>Eukaryota</taxon>
        <taxon>Metazoa</taxon>
        <taxon>Chordata</taxon>
        <taxon>Craniata</taxon>
        <taxon>Vertebrata</taxon>
        <taxon>Euteleostomi</taxon>
        <taxon>Archelosauria</taxon>
        <taxon>Archosauria</taxon>
        <taxon>Dinosauria</taxon>
        <taxon>Saurischia</taxon>
        <taxon>Theropoda</taxon>
        <taxon>Coelurosauria</taxon>
        <taxon>Aves</taxon>
        <taxon>Neognathae</taxon>
        <taxon>Galloanserae</taxon>
        <taxon>Galliformes</taxon>
        <taxon>Phasianidae</taxon>
        <taxon>Perdicinae</taxon>
        <taxon>Bambusicola</taxon>
    </lineage>
</organism>
<comment type="subcellular location">
    <subcellularLocation>
        <location evidence="1">Membrane</location>
        <location evidence="1">Clathrin-coated pit</location>
        <topology evidence="1">Peripheral membrane protein</topology>
        <orientation evidence="1">Cytoplasmic side</orientation>
    </subcellularLocation>
</comment>
<evidence type="ECO:0000313" key="9">
    <source>
        <dbReference type="Proteomes" id="UP000237246"/>
    </source>
</evidence>
<dbReference type="InterPro" id="IPR018808">
    <property type="entry name" value="Muniscin_C"/>
</dbReference>
<evidence type="ECO:0000256" key="6">
    <source>
        <dbReference type="SAM" id="MobiDB-lite"/>
    </source>
</evidence>
<protein>
    <recommendedName>
        <fullName evidence="7">MHD domain-containing protein</fullName>
    </recommendedName>
</protein>
<dbReference type="PANTHER" id="PTHR23065:SF8">
    <property type="entry name" value="F-BAR DOMAIN ONLY PROTEIN 2"/>
    <property type="match status" value="1"/>
</dbReference>
<name>A0A2P4TEN4_BAMTH</name>
<comment type="caution">
    <text evidence="8">The sequence shown here is derived from an EMBL/GenBank/DDBJ whole genome shotgun (WGS) entry which is preliminary data.</text>
</comment>
<evidence type="ECO:0000256" key="3">
    <source>
        <dbReference type="ARBA" id="ARBA00022583"/>
    </source>
</evidence>
<dbReference type="Pfam" id="PF10291">
    <property type="entry name" value="muHD"/>
    <property type="match status" value="1"/>
</dbReference>
<dbReference type="PROSITE" id="PS51072">
    <property type="entry name" value="MHD"/>
    <property type="match status" value="1"/>
</dbReference>
<evidence type="ECO:0000256" key="4">
    <source>
        <dbReference type="ARBA" id="ARBA00023136"/>
    </source>
</evidence>
<proteinExistence type="predicted"/>
<dbReference type="OrthoDB" id="5593455at2759"/>
<accession>A0A2P4TEN4</accession>
<evidence type="ECO:0000313" key="8">
    <source>
        <dbReference type="EMBL" id="POI34774.1"/>
    </source>
</evidence>
<evidence type="ECO:0000256" key="1">
    <source>
        <dbReference type="ARBA" id="ARBA00004283"/>
    </source>
</evidence>
<reference evidence="8 9" key="1">
    <citation type="submission" date="2018-01" db="EMBL/GenBank/DDBJ databases">
        <title>Comparison of the Chinese Bamboo Partridge and Red Junglefowl genome sequences highlights the importance of demography in genome evolution.</title>
        <authorList>
            <person name="Tiley G.P."/>
            <person name="Kimball R.T."/>
            <person name="Braun E.L."/>
            <person name="Burleigh J.G."/>
        </authorList>
    </citation>
    <scope>NUCLEOTIDE SEQUENCE [LARGE SCALE GENOMIC DNA]</scope>
    <source>
        <strain evidence="8">RTK389</strain>
        <tissue evidence="8">Blood</tissue>
    </source>
</reference>
<keyword evidence="5" id="KW-0168">Coated pit</keyword>
<gene>
    <name evidence="8" type="ORF">CIB84_001474</name>
</gene>
<keyword evidence="3" id="KW-0254">Endocytosis</keyword>
<dbReference type="AlphaFoldDB" id="A0A2P4TEN4"/>
<dbReference type="GO" id="GO:0098793">
    <property type="term" value="C:presynapse"/>
    <property type="evidence" value="ECO:0007669"/>
    <property type="project" value="GOC"/>
</dbReference>